<evidence type="ECO:0000256" key="2">
    <source>
        <dbReference type="ARBA" id="ARBA00023015"/>
    </source>
</evidence>
<evidence type="ECO:0000256" key="1">
    <source>
        <dbReference type="ARBA" id="ARBA00010641"/>
    </source>
</evidence>
<dbReference type="Proteomes" id="UP000308121">
    <property type="component" value="Unassembled WGS sequence"/>
</dbReference>
<keyword evidence="2" id="KW-0805">Transcription regulation</keyword>
<dbReference type="InterPro" id="IPR007627">
    <property type="entry name" value="RNA_pol_sigma70_r2"/>
</dbReference>
<evidence type="ECO:0000313" key="8">
    <source>
        <dbReference type="EMBL" id="TKR23376.1"/>
    </source>
</evidence>
<dbReference type="InterPro" id="IPR039425">
    <property type="entry name" value="RNA_pol_sigma-70-like"/>
</dbReference>
<keyword evidence="5" id="KW-0804">Transcription</keyword>
<evidence type="ECO:0000256" key="5">
    <source>
        <dbReference type="ARBA" id="ARBA00023163"/>
    </source>
</evidence>
<dbReference type="InterPro" id="IPR013324">
    <property type="entry name" value="RNA_pol_sigma_r3/r4-like"/>
</dbReference>
<sequence length="177" mass="19895">MTWQDDLAAFARERGPALVGYARLLTGDTATAEDLVQDAIVRAWSRRRSGADITWLEAYVRRAVLNGWIDRCRRERAWRDHAHLLVHDSPTPSPERATVDRAQVADALGRLSPRERACTVLRHYDDLTVPEIAHRLDLSEGAVKRYLSDAARRLSRLLGVAGDLDTEDLSTTNGGRR</sequence>
<accession>A0A7Z8NS32</accession>
<keyword evidence="3" id="KW-0731">Sigma factor</keyword>
<dbReference type="Gene3D" id="1.10.1740.10">
    <property type="match status" value="1"/>
</dbReference>
<comment type="similarity">
    <text evidence="1">Belongs to the sigma-70 factor family. ECF subfamily.</text>
</comment>
<dbReference type="InterPro" id="IPR013325">
    <property type="entry name" value="RNA_pol_sigma_r2"/>
</dbReference>
<dbReference type="CDD" id="cd06171">
    <property type="entry name" value="Sigma70_r4"/>
    <property type="match status" value="1"/>
</dbReference>
<dbReference type="Gene3D" id="1.10.10.10">
    <property type="entry name" value="Winged helix-like DNA-binding domain superfamily/Winged helix DNA-binding domain"/>
    <property type="match status" value="1"/>
</dbReference>
<keyword evidence="4" id="KW-0238">DNA-binding</keyword>
<evidence type="ECO:0000259" key="7">
    <source>
        <dbReference type="Pfam" id="PF08281"/>
    </source>
</evidence>
<dbReference type="EMBL" id="SZYE01000087">
    <property type="protein sequence ID" value="TKR23376.1"/>
    <property type="molecule type" value="Genomic_DNA"/>
</dbReference>
<evidence type="ECO:0000313" key="9">
    <source>
        <dbReference type="Proteomes" id="UP000308121"/>
    </source>
</evidence>
<dbReference type="GO" id="GO:0003677">
    <property type="term" value="F:DNA binding"/>
    <property type="evidence" value="ECO:0007669"/>
    <property type="project" value="UniProtKB-KW"/>
</dbReference>
<dbReference type="GO" id="GO:0006352">
    <property type="term" value="P:DNA-templated transcription initiation"/>
    <property type="evidence" value="ECO:0007669"/>
    <property type="project" value="InterPro"/>
</dbReference>
<dbReference type="PANTHER" id="PTHR43133">
    <property type="entry name" value="RNA POLYMERASE ECF-TYPE SIGMA FACTO"/>
    <property type="match status" value="1"/>
</dbReference>
<feature type="domain" description="RNA polymerase sigma factor 70 region 4 type 2" evidence="7">
    <location>
        <begin position="102"/>
        <end position="154"/>
    </location>
</feature>
<evidence type="ECO:0000256" key="3">
    <source>
        <dbReference type="ARBA" id="ARBA00023082"/>
    </source>
</evidence>
<evidence type="ECO:0000256" key="4">
    <source>
        <dbReference type="ARBA" id="ARBA00023125"/>
    </source>
</evidence>
<dbReference type="RefSeq" id="WP_154729836.1">
    <property type="nucleotide sequence ID" value="NZ_SZYE01000087.1"/>
</dbReference>
<dbReference type="GO" id="GO:0016987">
    <property type="term" value="F:sigma factor activity"/>
    <property type="evidence" value="ECO:0007669"/>
    <property type="project" value="UniProtKB-KW"/>
</dbReference>
<proteinExistence type="inferred from homology"/>
<dbReference type="SUPFAM" id="SSF88659">
    <property type="entry name" value="Sigma3 and sigma4 domains of RNA polymerase sigma factors"/>
    <property type="match status" value="1"/>
</dbReference>
<protein>
    <submittedName>
        <fullName evidence="8">SigE family RNA polymerase sigma factor</fullName>
    </submittedName>
</protein>
<reference evidence="8 9" key="1">
    <citation type="submission" date="2019-05" db="EMBL/GenBank/DDBJ databases">
        <title>Genome sequence of Cellulomonas hominis strain CS1.</title>
        <authorList>
            <person name="Belmont J."/>
            <person name="Maclea K.S."/>
        </authorList>
    </citation>
    <scope>NUCLEOTIDE SEQUENCE [LARGE SCALE GENOMIC DNA]</scope>
    <source>
        <strain evidence="8 9">CS1</strain>
    </source>
</reference>
<dbReference type="InterPro" id="IPR013249">
    <property type="entry name" value="RNA_pol_sigma70_r4_t2"/>
</dbReference>
<comment type="caution">
    <text evidence="8">The sequence shown here is derived from an EMBL/GenBank/DDBJ whole genome shotgun (WGS) entry which is preliminary data.</text>
</comment>
<dbReference type="InterPro" id="IPR014284">
    <property type="entry name" value="RNA_pol_sigma-70_dom"/>
</dbReference>
<dbReference type="NCBIfam" id="TIGR02937">
    <property type="entry name" value="sigma70-ECF"/>
    <property type="match status" value="1"/>
</dbReference>
<organism evidence="8 9">
    <name type="scientific">Cellulomonas hominis</name>
    <dbReference type="NCBI Taxonomy" id="156981"/>
    <lineage>
        <taxon>Bacteria</taxon>
        <taxon>Bacillati</taxon>
        <taxon>Actinomycetota</taxon>
        <taxon>Actinomycetes</taxon>
        <taxon>Micrococcales</taxon>
        <taxon>Cellulomonadaceae</taxon>
        <taxon>Cellulomonas</taxon>
    </lineage>
</organism>
<dbReference type="SUPFAM" id="SSF88946">
    <property type="entry name" value="Sigma2 domain of RNA polymerase sigma factors"/>
    <property type="match status" value="1"/>
</dbReference>
<dbReference type="Pfam" id="PF04542">
    <property type="entry name" value="Sigma70_r2"/>
    <property type="match status" value="1"/>
</dbReference>
<evidence type="ECO:0000259" key="6">
    <source>
        <dbReference type="Pfam" id="PF04542"/>
    </source>
</evidence>
<gene>
    <name evidence="8" type="ORF">FA014_11575</name>
</gene>
<dbReference type="Pfam" id="PF08281">
    <property type="entry name" value="Sigma70_r4_2"/>
    <property type="match status" value="1"/>
</dbReference>
<feature type="domain" description="RNA polymerase sigma-70 region 2" evidence="6">
    <location>
        <begin position="12"/>
        <end position="76"/>
    </location>
</feature>
<dbReference type="AlphaFoldDB" id="A0A7Z8NS32"/>
<dbReference type="InterPro" id="IPR036388">
    <property type="entry name" value="WH-like_DNA-bd_sf"/>
</dbReference>
<dbReference type="PANTHER" id="PTHR43133:SF50">
    <property type="entry name" value="ECF RNA POLYMERASE SIGMA FACTOR SIGM"/>
    <property type="match status" value="1"/>
</dbReference>
<dbReference type="OrthoDB" id="3688906at2"/>
<name>A0A7Z8NS32_9CELL</name>